<organism evidence="2 3">
    <name type="scientific">Candidatus Segetimicrobium genomatis</name>
    <dbReference type="NCBI Taxonomy" id="2569760"/>
    <lineage>
        <taxon>Bacteria</taxon>
        <taxon>Bacillati</taxon>
        <taxon>Candidatus Sysuimicrobiota</taxon>
        <taxon>Candidatus Sysuimicrobiia</taxon>
        <taxon>Candidatus Sysuimicrobiales</taxon>
        <taxon>Candidatus Segetimicrobiaceae</taxon>
        <taxon>Candidatus Segetimicrobium</taxon>
    </lineage>
</organism>
<dbReference type="InterPro" id="IPR029058">
    <property type="entry name" value="AB_hydrolase_fold"/>
</dbReference>
<gene>
    <name evidence="2" type="ORF">E6H05_10870</name>
</gene>
<dbReference type="Pfam" id="PF12697">
    <property type="entry name" value="Abhydrolase_6"/>
    <property type="match status" value="1"/>
</dbReference>
<dbReference type="InterPro" id="IPR000073">
    <property type="entry name" value="AB_hydrolase_1"/>
</dbReference>
<feature type="domain" description="AB hydrolase-1" evidence="1">
    <location>
        <begin position="35"/>
        <end position="261"/>
    </location>
</feature>
<dbReference type="GO" id="GO:0016787">
    <property type="term" value="F:hydrolase activity"/>
    <property type="evidence" value="ECO:0007669"/>
    <property type="project" value="UniProtKB-KW"/>
</dbReference>
<dbReference type="PANTHER" id="PTHR37017">
    <property type="entry name" value="AB HYDROLASE-1 DOMAIN-CONTAINING PROTEIN-RELATED"/>
    <property type="match status" value="1"/>
</dbReference>
<protein>
    <submittedName>
        <fullName evidence="2">Alpha/beta hydrolase</fullName>
    </submittedName>
</protein>
<keyword evidence="2" id="KW-0378">Hydrolase</keyword>
<reference evidence="2 3" key="1">
    <citation type="journal article" date="2019" name="Nat. Microbiol.">
        <title>Mediterranean grassland soil C-N compound turnover is dependent on rainfall and depth, and is mediated by genomically divergent microorganisms.</title>
        <authorList>
            <person name="Diamond S."/>
            <person name="Andeer P.F."/>
            <person name="Li Z."/>
            <person name="Crits-Christoph A."/>
            <person name="Burstein D."/>
            <person name="Anantharaman K."/>
            <person name="Lane K.R."/>
            <person name="Thomas B.C."/>
            <person name="Pan C."/>
            <person name="Northen T.R."/>
            <person name="Banfield J.F."/>
        </authorList>
    </citation>
    <scope>NUCLEOTIDE SEQUENCE [LARGE SCALE GENOMIC DNA]</scope>
    <source>
        <strain evidence="2">NP_8</strain>
    </source>
</reference>
<comment type="caution">
    <text evidence="2">The sequence shown here is derived from an EMBL/GenBank/DDBJ whole genome shotgun (WGS) entry which is preliminary data.</text>
</comment>
<dbReference type="AlphaFoldDB" id="A0A537IMX7"/>
<dbReference type="PANTHER" id="PTHR37017:SF11">
    <property type="entry name" value="ESTERASE_LIPASE_THIOESTERASE DOMAIN-CONTAINING PROTEIN"/>
    <property type="match status" value="1"/>
</dbReference>
<sequence>MKAIILLVVVALIIVPVFVGTAESYGASAAVKPSIVLVHGAWADGSSWSPVVAHLQTAGYTVYVPPNPLRGLASDPAYVASFLASISEPIILVGHSYGGAVITNAAVGNPNVKALVYVDAFAPDEGESIGDLASVPPPPGQSASCVAGDPTQVFNFVPLAGGEVDLYIKPSLFPSCFANDQPLTQAAVLASSQRPIALSSLTQTSGVPAWKTIPSWYLVGTIDRVIPPWAQLFMAQRIPGVTIVQVKASHLSMLSRPEAVVGLINTAAEATH</sequence>
<proteinExistence type="predicted"/>
<evidence type="ECO:0000313" key="2">
    <source>
        <dbReference type="EMBL" id="TMI72675.1"/>
    </source>
</evidence>
<dbReference type="EMBL" id="VBAP01000084">
    <property type="protein sequence ID" value="TMI72675.1"/>
    <property type="molecule type" value="Genomic_DNA"/>
</dbReference>
<accession>A0A537IMX7</accession>
<dbReference type="SUPFAM" id="SSF53474">
    <property type="entry name" value="alpha/beta-Hydrolases"/>
    <property type="match status" value="1"/>
</dbReference>
<name>A0A537IMX7_9BACT</name>
<evidence type="ECO:0000259" key="1">
    <source>
        <dbReference type="Pfam" id="PF12697"/>
    </source>
</evidence>
<dbReference type="Proteomes" id="UP000318834">
    <property type="component" value="Unassembled WGS sequence"/>
</dbReference>
<dbReference type="InterPro" id="IPR052897">
    <property type="entry name" value="Sec-Metab_Biosynth_Hydrolase"/>
</dbReference>
<dbReference type="Gene3D" id="3.40.50.1820">
    <property type="entry name" value="alpha/beta hydrolase"/>
    <property type="match status" value="1"/>
</dbReference>
<evidence type="ECO:0000313" key="3">
    <source>
        <dbReference type="Proteomes" id="UP000318834"/>
    </source>
</evidence>